<feature type="region of interest" description="Disordered" evidence="1">
    <location>
        <begin position="66"/>
        <end position="194"/>
    </location>
</feature>
<accession>A0A2G5VAE2</accession>
<evidence type="ECO:0000313" key="3">
    <source>
        <dbReference type="Proteomes" id="UP000230233"/>
    </source>
</evidence>
<comment type="caution">
    <text evidence="2">The sequence shown here is derived from an EMBL/GenBank/DDBJ whole genome shotgun (WGS) entry which is preliminary data.</text>
</comment>
<proteinExistence type="predicted"/>
<gene>
    <name evidence="2" type="primary">Cnig_chr_II.g7613</name>
    <name evidence="2" type="ORF">B9Z55_007613</name>
</gene>
<reference evidence="3" key="1">
    <citation type="submission" date="2017-10" db="EMBL/GenBank/DDBJ databases">
        <title>Rapid genome shrinkage in a self-fertile nematode reveals novel sperm competition proteins.</title>
        <authorList>
            <person name="Yin D."/>
            <person name="Schwarz E.M."/>
            <person name="Thomas C.G."/>
            <person name="Felde R.L."/>
            <person name="Korf I.F."/>
            <person name="Cutter A.D."/>
            <person name="Schartner C.M."/>
            <person name="Ralston E.J."/>
            <person name="Meyer B.J."/>
            <person name="Haag E.S."/>
        </authorList>
    </citation>
    <scope>NUCLEOTIDE SEQUENCE [LARGE SCALE GENOMIC DNA]</scope>
    <source>
        <strain evidence="3">JU1422</strain>
    </source>
</reference>
<dbReference type="AlphaFoldDB" id="A0A2G5VAE2"/>
<feature type="compositionally biased region" description="Basic and acidic residues" evidence="1">
    <location>
        <begin position="159"/>
        <end position="173"/>
    </location>
</feature>
<evidence type="ECO:0000256" key="1">
    <source>
        <dbReference type="SAM" id="MobiDB-lite"/>
    </source>
</evidence>
<dbReference type="Proteomes" id="UP000230233">
    <property type="component" value="Chromosome II"/>
</dbReference>
<organism evidence="2 3">
    <name type="scientific">Caenorhabditis nigoni</name>
    <dbReference type="NCBI Taxonomy" id="1611254"/>
    <lineage>
        <taxon>Eukaryota</taxon>
        <taxon>Metazoa</taxon>
        <taxon>Ecdysozoa</taxon>
        <taxon>Nematoda</taxon>
        <taxon>Chromadorea</taxon>
        <taxon>Rhabditida</taxon>
        <taxon>Rhabditina</taxon>
        <taxon>Rhabditomorpha</taxon>
        <taxon>Rhabditoidea</taxon>
        <taxon>Rhabditidae</taxon>
        <taxon>Peloderinae</taxon>
        <taxon>Caenorhabditis</taxon>
    </lineage>
</organism>
<dbReference type="EMBL" id="PDUG01000002">
    <property type="protein sequence ID" value="PIC48749.1"/>
    <property type="molecule type" value="Genomic_DNA"/>
</dbReference>
<name>A0A2G5VAE2_9PELO</name>
<feature type="compositionally biased region" description="Basic and acidic residues" evidence="1">
    <location>
        <begin position="112"/>
        <end position="152"/>
    </location>
</feature>
<feature type="compositionally biased region" description="Basic and acidic residues" evidence="1">
    <location>
        <begin position="74"/>
        <end position="101"/>
    </location>
</feature>
<sequence>MLHVVARPELQPRLQLAWYQFQMTTKLSSQQKWPLPPLVHLLGSRLSFPQPKRQMLLLHPTLAILQQGRKRHDRREDSRRGDRYREDHRRGDSYRVEESRRSQKSNGPTRSQEFHRDRSSDHYDQDSRTKSLESERDEYSGLDTNDRYDHHSQRSTMQNEKEKGAVGESHEESAAQVEQQDDERLALVPHIWKA</sequence>
<protein>
    <submittedName>
        <fullName evidence="2">Uncharacterized protein</fullName>
    </submittedName>
</protein>
<evidence type="ECO:0000313" key="2">
    <source>
        <dbReference type="EMBL" id="PIC48749.1"/>
    </source>
</evidence>
<keyword evidence="3" id="KW-1185">Reference proteome</keyword>